<dbReference type="EMBL" id="CP002919">
    <property type="protein sequence ID" value="AFS53654.1"/>
    <property type="molecule type" value="Genomic_DNA"/>
</dbReference>
<dbReference type="STRING" id="1048260.LFML04_1436"/>
<feature type="region of interest" description="Disordered" evidence="1">
    <location>
        <begin position="1"/>
        <end position="31"/>
    </location>
</feature>
<sequence>MKKGGRPPTPSPAQKIFLDRKNREQCSSPVSSSLRSHLEGLFFKIPVTVDGKKRVLFPF</sequence>
<protein>
    <submittedName>
        <fullName evidence="2">Uncharacterized protein</fullName>
    </submittedName>
</protein>
<evidence type="ECO:0000313" key="3">
    <source>
        <dbReference type="Proteomes" id="UP000006177"/>
    </source>
</evidence>
<organism evidence="2 3">
    <name type="scientific">Leptospirillum ferriphilum (strain ML-04)</name>
    <dbReference type="NCBI Taxonomy" id="1048260"/>
    <lineage>
        <taxon>Bacteria</taxon>
        <taxon>Pseudomonadati</taxon>
        <taxon>Nitrospirota</taxon>
        <taxon>Nitrospiria</taxon>
        <taxon>Nitrospirales</taxon>
        <taxon>Nitrospiraceae</taxon>
        <taxon>Leptospirillum</taxon>
    </lineage>
</organism>
<accession>J9ZB08</accession>
<dbReference type="HOGENOM" id="CLU_2954965_0_0_0"/>
<dbReference type="AlphaFoldDB" id="J9ZB08"/>
<dbReference type="KEGG" id="lfi:LFML04_1436"/>
<reference evidence="2 3" key="1">
    <citation type="journal article" date="2011" name="J. Microbiol.">
        <title>Complete genome of Leptospirillum ferriphilum ML-04 provides insight into its physiology and environmental adaptation.</title>
        <authorList>
            <person name="Mi S."/>
            <person name="Song J."/>
            <person name="Lin J."/>
            <person name="Che Y."/>
            <person name="Zheng H."/>
            <person name="Lin J."/>
        </authorList>
    </citation>
    <scope>NUCLEOTIDE SEQUENCE [LARGE SCALE GENOMIC DNA]</scope>
    <source>
        <strain evidence="2 3">ML-04</strain>
    </source>
</reference>
<evidence type="ECO:0000313" key="2">
    <source>
        <dbReference type="EMBL" id="AFS53654.1"/>
    </source>
</evidence>
<evidence type="ECO:0000256" key="1">
    <source>
        <dbReference type="SAM" id="MobiDB-lite"/>
    </source>
</evidence>
<gene>
    <name evidence="2" type="ordered locus">LFML04_1436</name>
</gene>
<dbReference type="Proteomes" id="UP000006177">
    <property type="component" value="Chromosome"/>
</dbReference>
<proteinExistence type="predicted"/>
<name>J9ZB08_LEPFM</name>